<proteinExistence type="predicted"/>
<dbReference type="Proteomes" id="UP001642464">
    <property type="component" value="Unassembled WGS sequence"/>
</dbReference>
<comment type="caution">
    <text evidence="1">The sequence shown here is derived from an EMBL/GenBank/DDBJ whole genome shotgun (WGS) entry which is preliminary data.</text>
</comment>
<name>A0ABP0KMX0_9DINO</name>
<evidence type="ECO:0000313" key="2">
    <source>
        <dbReference type="Proteomes" id="UP001642464"/>
    </source>
</evidence>
<reference evidence="1 2" key="1">
    <citation type="submission" date="2024-02" db="EMBL/GenBank/DDBJ databases">
        <authorList>
            <person name="Chen Y."/>
            <person name="Shah S."/>
            <person name="Dougan E. K."/>
            <person name="Thang M."/>
            <person name="Chan C."/>
        </authorList>
    </citation>
    <scope>NUCLEOTIDE SEQUENCE [LARGE SCALE GENOMIC DNA]</scope>
</reference>
<gene>
    <name evidence="1" type="ORF">SCF082_LOCUS18244</name>
</gene>
<sequence length="124" mass="13531">MVPALEYVSVGCWRENIESPWIPSIEGQSLPYGINYLTGIPENRPDAITACAMATLRLGYEVFAIRQMGVCATSPDAHLYFRFEGSSTSCSEGKGGARDNSVYRFARQGMMTQQQGLVGSPDKA</sequence>
<keyword evidence="2" id="KW-1185">Reference proteome</keyword>
<protein>
    <submittedName>
        <fullName evidence="1">FTP domain-containing protein</fullName>
    </submittedName>
</protein>
<accession>A0ABP0KMX0</accession>
<evidence type="ECO:0000313" key="1">
    <source>
        <dbReference type="EMBL" id="CAK9028195.1"/>
    </source>
</evidence>
<dbReference type="EMBL" id="CAXAMM010012191">
    <property type="protein sequence ID" value="CAK9028195.1"/>
    <property type="molecule type" value="Genomic_DNA"/>
</dbReference>
<organism evidence="1 2">
    <name type="scientific">Durusdinium trenchii</name>
    <dbReference type="NCBI Taxonomy" id="1381693"/>
    <lineage>
        <taxon>Eukaryota</taxon>
        <taxon>Sar</taxon>
        <taxon>Alveolata</taxon>
        <taxon>Dinophyceae</taxon>
        <taxon>Suessiales</taxon>
        <taxon>Symbiodiniaceae</taxon>
        <taxon>Durusdinium</taxon>
    </lineage>
</organism>